<dbReference type="OrthoDB" id="9803916at2"/>
<dbReference type="STRING" id="464.Lgor_0222"/>
<sequence>MKLLFLGAGSGIGTDFENFQSNMLLLTDSGKKLLIDCGTDIRFSLTKLGYHSQDIDAVYISHLHADHIGGIEWFAFQRKFASQPNQKPHLIIHEHLVDLLWNSSLSGGLKTLDDKEATLSDYFNVQVVHTGHTFSWEGLKLNPVQTVHIYSNKELMPSYGLDISYQGKNYFITTDARFTPERFEPYYRDAALIFHDCETLDTPSGVHTHFNQLVTLDPQIKAKIWLYHYNDGVLPDAQAHGFAGFVRCGQKFDFS</sequence>
<dbReference type="InterPro" id="IPR001279">
    <property type="entry name" value="Metallo-B-lactamas"/>
</dbReference>
<dbReference type="PANTHER" id="PTHR42663">
    <property type="entry name" value="HYDROLASE C777.06C-RELATED-RELATED"/>
    <property type="match status" value="1"/>
</dbReference>
<dbReference type="Proteomes" id="UP000254374">
    <property type="component" value="Unassembled WGS sequence"/>
</dbReference>
<dbReference type="EC" id="3.1.26.11" evidence="3"/>
<dbReference type="RefSeq" id="WP_058466742.1">
    <property type="nucleotide sequence ID" value="NZ_CAAAIX010000001.1"/>
</dbReference>
<accession>A0A377GMT9</accession>
<dbReference type="EMBL" id="UGGV01000001">
    <property type="protein sequence ID" value="STO25913.1"/>
    <property type="molecule type" value="Genomic_DNA"/>
</dbReference>
<evidence type="ECO:0000313" key="4">
    <source>
        <dbReference type="Proteomes" id="UP000186808"/>
    </source>
</evidence>
<evidence type="ECO:0000313" key="3">
    <source>
        <dbReference type="EMBL" id="STO25913.1"/>
    </source>
</evidence>
<organism evidence="3 5">
    <name type="scientific">Fluoribacter gormanii</name>
    <dbReference type="NCBI Taxonomy" id="464"/>
    <lineage>
        <taxon>Bacteria</taxon>
        <taxon>Pseudomonadati</taxon>
        <taxon>Pseudomonadota</taxon>
        <taxon>Gammaproteobacteria</taxon>
        <taxon>Legionellales</taxon>
        <taxon>Legionellaceae</taxon>
        <taxon>Fluoribacter</taxon>
    </lineage>
</organism>
<name>A0A377GMT9_9GAMM</name>
<reference evidence="2 4" key="1">
    <citation type="submission" date="2017-01" db="EMBL/GenBank/DDBJ databases">
        <authorList>
            <person name="Varghese N."/>
            <person name="Submissions S."/>
        </authorList>
    </citation>
    <scope>NUCLEOTIDE SEQUENCE [LARGE SCALE GENOMIC DNA]</scope>
    <source>
        <strain evidence="2 4">ATCC 33342</strain>
    </source>
</reference>
<dbReference type="AlphaFoldDB" id="A0A377GMT9"/>
<dbReference type="InterPro" id="IPR036866">
    <property type="entry name" value="RibonucZ/Hydroxyglut_hydro"/>
</dbReference>
<dbReference type="Pfam" id="PF23023">
    <property type="entry name" value="Anti-Pycsar_Apyc1"/>
    <property type="match status" value="1"/>
</dbReference>
<keyword evidence="3" id="KW-0378">Hydrolase</keyword>
<reference evidence="3 5" key="2">
    <citation type="submission" date="2018-06" db="EMBL/GenBank/DDBJ databases">
        <authorList>
            <consortium name="Pathogen Informatics"/>
            <person name="Doyle S."/>
        </authorList>
    </citation>
    <scope>NUCLEOTIDE SEQUENCE [LARGE SCALE GENOMIC DNA]</scope>
    <source>
        <strain evidence="3 5">NCTC11401</strain>
    </source>
</reference>
<gene>
    <name evidence="3" type="primary">rnz_2</name>
    <name evidence="3" type="ORF">NCTC11401_02755</name>
    <name evidence="2" type="ORF">SAMN05421777_10252</name>
</gene>
<dbReference type="SMART" id="SM00849">
    <property type="entry name" value="Lactamase_B"/>
    <property type="match status" value="1"/>
</dbReference>
<protein>
    <submittedName>
        <fullName evidence="2">Ribonuclease BN, tRNA processing enzyme</fullName>
    </submittedName>
    <submittedName>
        <fullName evidence="3">Ribonuclease Z</fullName>
        <ecNumber evidence="3">3.1.26.11</ecNumber>
    </submittedName>
</protein>
<dbReference type="PANTHER" id="PTHR42663:SF6">
    <property type="entry name" value="HYDROLASE C777.06C-RELATED"/>
    <property type="match status" value="1"/>
</dbReference>
<dbReference type="GO" id="GO:0016787">
    <property type="term" value="F:hydrolase activity"/>
    <property type="evidence" value="ECO:0007669"/>
    <property type="project" value="UniProtKB-KW"/>
</dbReference>
<evidence type="ECO:0000259" key="1">
    <source>
        <dbReference type="SMART" id="SM00849"/>
    </source>
</evidence>
<dbReference type="EMBL" id="FTNL01000002">
    <property type="protein sequence ID" value="SIQ61691.1"/>
    <property type="molecule type" value="Genomic_DNA"/>
</dbReference>
<dbReference type="GO" id="GO:0046872">
    <property type="term" value="F:metal ion binding"/>
    <property type="evidence" value="ECO:0007669"/>
    <property type="project" value="UniProtKB-KW"/>
</dbReference>
<dbReference type="Proteomes" id="UP000186808">
    <property type="component" value="Unassembled WGS sequence"/>
</dbReference>
<dbReference type="Gene3D" id="3.60.15.10">
    <property type="entry name" value="Ribonuclease Z/Hydroxyacylglutathione hydrolase-like"/>
    <property type="match status" value="1"/>
</dbReference>
<proteinExistence type="predicted"/>
<keyword evidence="4" id="KW-1185">Reference proteome</keyword>
<evidence type="ECO:0000313" key="2">
    <source>
        <dbReference type="EMBL" id="SIQ61691.1"/>
    </source>
</evidence>
<feature type="domain" description="Metallo-beta-lactamase" evidence="1">
    <location>
        <begin position="20"/>
        <end position="228"/>
    </location>
</feature>
<evidence type="ECO:0000313" key="5">
    <source>
        <dbReference type="Proteomes" id="UP000254374"/>
    </source>
</evidence>
<dbReference type="SUPFAM" id="SSF56281">
    <property type="entry name" value="Metallo-hydrolase/oxidoreductase"/>
    <property type="match status" value="1"/>
</dbReference>